<sequence length="121" mass="13876">MDGLYSLSITTKPKYFKLPAFYLHSPLQQKTTFLRYTFKWPVLTKQLENPPVGRPQGSSCYQICSGNWMSEEASSFPARNCCFKRNQEVAEVYEVVDEEASISEAREGNFSGFQDRSEVPE</sequence>
<organism evidence="1 2">
    <name type="scientific">Solanum bulbocastanum</name>
    <name type="common">Wild potato</name>
    <dbReference type="NCBI Taxonomy" id="147425"/>
    <lineage>
        <taxon>Eukaryota</taxon>
        <taxon>Viridiplantae</taxon>
        <taxon>Streptophyta</taxon>
        <taxon>Embryophyta</taxon>
        <taxon>Tracheophyta</taxon>
        <taxon>Spermatophyta</taxon>
        <taxon>Magnoliopsida</taxon>
        <taxon>eudicotyledons</taxon>
        <taxon>Gunneridae</taxon>
        <taxon>Pentapetalae</taxon>
        <taxon>asterids</taxon>
        <taxon>lamiids</taxon>
        <taxon>Solanales</taxon>
        <taxon>Solanaceae</taxon>
        <taxon>Solanoideae</taxon>
        <taxon>Solaneae</taxon>
        <taxon>Solanum</taxon>
    </lineage>
</organism>
<comment type="caution">
    <text evidence="1">The sequence shown here is derived from an EMBL/GenBank/DDBJ whole genome shotgun (WGS) entry which is preliminary data.</text>
</comment>
<accession>A0AAN8Y5P6</accession>
<keyword evidence="2" id="KW-1185">Reference proteome</keyword>
<proteinExistence type="predicted"/>
<evidence type="ECO:0000313" key="2">
    <source>
        <dbReference type="Proteomes" id="UP001371456"/>
    </source>
</evidence>
<dbReference type="AlphaFoldDB" id="A0AAN8Y5P6"/>
<name>A0AAN8Y5P6_SOLBU</name>
<protein>
    <submittedName>
        <fullName evidence="1">Uncharacterized protein</fullName>
    </submittedName>
</protein>
<dbReference type="Proteomes" id="UP001371456">
    <property type="component" value="Unassembled WGS sequence"/>
</dbReference>
<reference evidence="1 2" key="1">
    <citation type="submission" date="2024-02" db="EMBL/GenBank/DDBJ databases">
        <title>de novo genome assembly of Solanum bulbocastanum strain 11H21.</title>
        <authorList>
            <person name="Hosaka A.J."/>
        </authorList>
    </citation>
    <scope>NUCLEOTIDE SEQUENCE [LARGE SCALE GENOMIC DNA]</scope>
    <source>
        <tissue evidence="1">Young leaves</tissue>
    </source>
</reference>
<dbReference type="EMBL" id="JBANQN010000009">
    <property type="protein sequence ID" value="KAK6780309.1"/>
    <property type="molecule type" value="Genomic_DNA"/>
</dbReference>
<evidence type="ECO:0000313" key="1">
    <source>
        <dbReference type="EMBL" id="KAK6780309.1"/>
    </source>
</evidence>
<gene>
    <name evidence="1" type="ORF">RDI58_022493</name>
</gene>